<evidence type="ECO:0000256" key="18">
    <source>
        <dbReference type="SAM" id="Coils"/>
    </source>
</evidence>
<dbReference type="Gene3D" id="1.10.3980.10">
    <property type="entry name" value="ApbE-like superfamily"/>
    <property type="match status" value="1"/>
</dbReference>
<evidence type="ECO:0000256" key="6">
    <source>
        <dbReference type="ARBA" id="ARBA00022475"/>
    </source>
</evidence>
<feature type="transmembrane region" description="Helical" evidence="20">
    <location>
        <begin position="2954"/>
        <end position="2976"/>
    </location>
</feature>
<dbReference type="Pfam" id="PF13174">
    <property type="entry name" value="TPR_6"/>
    <property type="match status" value="2"/>
</dbReference>
<comment type="caution">
    <text evidence="22">The sequence shown here is derived from an EMBL/GenBank/DDBJ whole genome shotgun (WGS) entry which is preliminary data.</text>
</comment>
<evidence type="ECO:0000259" key="21">
    <source>
        <dbReference type="PROSITE" id="PS51352"/>
    </source>
</evidence>
<feature type="compositionally biased region" description="Basic and acidic residues" evidence="19">
    <location>
        <begin position="3310"/>
        <end position="3319"/>
    </location>
</feature>
<dbReference type="InterPro" id="IPR012338">
    <property type="entry name" value="Beta-lactam/transpept-like"/>
</dbReference>
<dbReference type="PANTHER" id="PTHR30040">
    <property type="entry name" value="THIAMINE BIOSYNTHESIS LIPOPROTEIN APBE"/>
    <property type="match status" value="1"/>
</dbReference>
<feature type="transmembrane region" description="Helical" evidence="20">
    <location>
        <begin position="3118"/>
        <end position="3138"/>
    </location>
</feature>
<evidence type="ECO:0000256" key="20">
    <source>
        <dbReference type="SAM" id="Phobius"/>
    </source>
</evidence>
<comment type="subcellular location">
    <subcellularLocation>
        <location evidence="3">Cell membrane</location>
        <topology evidence="3">Multi-pass membrane protein</topology>
    </subcellularLocation>
    <subcellularLocation>
        <location evidence="2">Cell membrane</location>
        <topology evidence="2">Single-pass membrane protein</topology>
    </subcellularLocation>
</comment>
<dbReference type="OrthoDB" id="2121326at2759"/>
<dbReference type="GO" id="GO:0022857">
    <property type="term" value="F:transmembrane transporter activity"/>
    <property type="evidence" value="ECO:0007669"/>
    <property type="project" value="InterPro"/>
</dbReference>
<dbReference type="PROSITE" id="PS00194">
    <property type="entry name" value="THIOREDOXIN_1"/>
    <property type="match status" value="1"/>
</dbReference>
<evidence type="ECO:0000313" key="23">
    <source>
        <dbReference type="Proteomes" id="UP000601435"/>
    </source>
</evidence>
<feature type="region of interest" description="Disordered" evidence="19">
    <location>
        <begin position="3414"/>
        <end position="3441"/>
    </location>
</feature>
<evidence type="ECO:0000256" key="5">
    <source>
        <dbReference type="ARBA" id="ARBA00016337"/>
    </source>
</evidence>
<evidence type="ECO:0000256" key="14">
    <source>
        <dbReference type="ARBA" id="ARBA00023136"/>
    </source>
</evidence>
<feature type="transmembrane region" description="Helical" evidence="20">
    <location>
        <begin position="2725"/>
        <end position="2746"/>
    </location>
</feature>
<dbReference type="Gene3D" id="3.40.710.10">
    <property type="entry name" value="DD-peptidase/beta-lactamase superfamily"/>
    <property type="match status" value="1"/>
</dbReference>
<keyword evidence="17" id="KW-0802">TPR repeat</keyword>
<dbReference type="Pfam" id="PF01618">
    <property type="entry name" value="MotA_ExbB"/>
    <property type="match status" value="1"/>
</dbReference>
<evidence type="ECO:0000256" key="17">
    <source>
        <dbReference type="PROSITE-ProRule" id="PRU00339"/>
    </source>
</evidence>
<dbReference type="SUPFAM" id="SSF143631">
    <property type="entry name" value="ApbE-like"/>
    <property type="match status" value="1"/>
</dbReference>
<dbReference type="PANTHER" id="PTHR30040:SF2">
    <property type="entry name" value="FAD:PROTEIN FMN TRANSFERASE"/>
    <property type="match status" value="1"/>
</dbReference>
<evidence type="ECO:0000256" key="4">
    <source>
        <dbReference type="ARBA" id="ARBA00011955"/>
    </source>
</evidence>
<accession>A0A812ZPT5</accession>
<evidence type="ECO:0000256" key="3">
    <source>
        <dbReference type="ARBA" id="ARBA00004651"/>
    </source>
</evidence>
<dbReference type="Pfam" id="PF00144">
    <property type="entry name" value="Beta-lactamase"/>
    <property type="match status" value="1"/>
</dbReference>
<feature type="coiled-coil region" evidence="18">
    <location>
        <begin position="865"/>
        <end position="892"/>
    </location>
</feature>
<dbReference type="InterPro" id="IPR017937">
    <property type="entry name" value="Thioredoxin_CS"/>
</dbReference>
<dbReference type="Pfam" id="PF13181">
    <property type="entry name" value="TPR_8"/>
    <property type="match status" value="1"/>
</dbReference>
<organism evidence="22 23">
    <name type="scientific">Symbiodinium necroappetens</name>
    <dbReference type="NCBI Taxonomy" id="1628268"/>
    <lineage>
        <taxon>Eukaryota</taxon>
        <taxon>Sar</taxon>
        <taxon>Alveolata</taxon>
        <taxon>Dinophyceae</taxon>
        <taxon>Suessiales</taxon>
        <taxon>Symbiodiniaceae</taxon>
        <taxon>Symbiodinium</taxon>
    </lineage>
</organism>
<dbReference type="InterPro" id="IPR000866">
    <property type="entry name" value="AhpC/TSA"/>
</dbReference>
<dbReference type="Gene3D" id="3.10.520.10">
    <property type="entry name" value="ApbE-like domains"/>
    <property type="match status" value="1"/>
</dbReference>
<dbReference type="InterPro" id="IPR003400">
    <property type="entry name" value="ExbD"/>
</dbReference>
<dbReference type="Pfam" id="PF00578">
    <property type="entry name" value="AhpC-TSA"/>
    <property type="match status" value="1"/>
</dbReference>
<evidence type="ECO:0000256" key="19">
    <source>
        <dbReference type="SAM" id="MobiDB-lite"/>
    </source>
</evidence>
<dbReference type="InterPro" id="IPR049806">
    <property type="entry name" value="MasK-like_C"/>
</dbReference>
<proteinExistence type="predicted"/>
<dbReference type="NCBIfam" id="NF033768">
    <property type="entry name" value="myxo_SS_tail"/>
    <property type="match status" value="1"/>
</dbReference>
<keyword evidence="10" id="KW-0479">Metal-binding</keyword>
<sequence length="3538" mass="392386">MPAHRISDAQSIGLDAQKVTAFLARVRQEVEEGLLPAAQVAIARDGKVGVFESYGDAQAESLTPIFSATKAITSAAAWLLFQAGNLEEDERVVDIIPEFNTHGKDAVTVGQLFTHTAGFPHAPFKPVQWNNKEERYGRFAQWRLTWPPGSKFEYHPSSSMWVIAEIIERRSGLGFTEFVRSKVLDPLQLNNLFVGLPAEHHHRALDCVHSGDALTPEDYQKMGMPVPPDSEVTEDAILNFNTAAVREVGVPGGGGYATAADLALFYQALLHGGLDGVELWTPATMASVRTVRTGDLTDMMFNKLANRGLGIIISGDDSRSYRGFGKTNSPEAFGHNGAGGQLAWVDPASGLSLAYVTPGHDRNSIRQDTQAIMGTRVHVEFYLPDRRDGPQLLTQVMDEMRRIDAKFSSYKASSELSRLNREAPDGWTEVSEELFELLSKAHQVSKLTGGAFDVTYASVGRYYDYREAKAPDAEVVAKAVQGINYRYVEQDPQSRRVRYSRPEVYVALGGIAKGYAVDRGIALLQEAGVAHASVSAGGDSRIVGDRLGQPWSVGIQHPRAQDKMSAVLPLVDTAVSTSGDYERYFEEDGVRYHHILDPNTGRSATGAWSVTILGPDATFTDALSTSVFVLGPERGLALIDRLPGIDAIIIDPQGQLLFSADLMELSGGTMTNRKTTLSGFISTVAKQAGQLSAVAGVFLIGTGLFSSHALAANVPISENAPDFTLKTLEGSNLRLEEHRGEVLLINFWASWCGPCRQEMPILDRLHERYEDTGFAVWGINVEGEEEPAQKLVDKTKVTFPVLIDEGQAVSELYDLEAMPSTVVVDRDGVVRYIHRGFGMTGIAKSIGAALLLFGCALVWAEDTKSAALDVEMEDVKKALVELKRDLVILEEDLLFPASSQVSVFLSMDVGEFFELDAVTLKLNNKEVTHHLYTEKQVDALFRGGVQKLYVGNVKQGENRVTAFFTGRGPNGRDFRRATTVEFEKGFEPTFIALAISDETADFQPDFVADVNLTYGTLLYEYFQEDHQAALLTALVAQQQGRRGEKQTQFDLAAGSFAFADGMYDYANQTFAAIPEGEIEPLDQMRLSFHLAREYHRRQDWNALGPQLANIELGKSWFGKQKLHPEVEYMRGEYAVHLGEYDKAAQHFNLMEETHPLRAYGLFNLGVAYRLADQLPQSQQTFQTLASLPAYSDEAYDLSQRAKLALALIARQQKDTQSAETVLSALPGEGRYQEVAMAAYGGLAMDNQDYELAARIWMTLQEQDYWTPSTATARLGFPLSLEKLAGEQRASTELALVQFQRAEASFMSRLNDLTRLSAEAEDPQWVQSLLEVFANDDQDDEQMQLLMQKWQDQLGHTDWLEWLATDKINQALTQWRALNEMETWVGALPEKLDALERVAAEQRRRGEQAQVMLQDEGLLAKREALQARVNTAQSELSALRAATPMPDLAWMMPLANPDERELLTELDGMRQLLVHMSDKDRVKWNARIARLEGVLFYRLVDERAARLQTLSKSHKDLLTVLADVDARIERVEGAESNFMAGVGTDFLVFQDRAADITQMVNAARTSRESLLADEIRGRMQQEMDQVQQYLLVTRIAIARATDQLAVGCSWMTFGLIGGDEPGVVKTKGPTLGSRISALPALELAPVAAIKPTRDEVMAAYNRVYGLLPSSGENHAVGKRLADLHMEVGQDLDIEGGADPYRPAVELYEKLLAQADAADEIDAILYQLARAHDLVGEQTQTLTYLDRLIAEHPGSEYVPEGRFRRAEIKFSSEDYRAAAADYGYVVELGDSTPYFQNASYMLGWSEFKRSRFDEGLHQFFNVVDNLLAEGDAADLTAIDNEMLEDSFRVITLGLAYLDGAQTLADEMRKRGRPDWQYLAYQRLADDYFGKERFLDNVATWQTFIEHNSLDRRAPAAHTGMIKTLMDAGFPSDVLPKKKEFILRYGVYSQFWSHHSEEVRAEYLPTLHGYLSEIAKLAHADAQAFDLAQQAAKQPVKNATAQRTTLYLEAAGWYEEIIVTFPQDPRTAEYLFLLGESYTEAAEPGRAVAAYQRVVRDFPDYPDAHEAGYAAILGLTELVSTASADELELWQRLKIDAQIEFALIFPGDNRAPAVQTDAADTLFTLGHTTEALDLAENLLLEWPDVEPELKKTALLIIGHGRYELDQFVPAEEAYHKLLAIELSSEERAKVSERLLAAVYKQGEASDLAGDVDTAVYHFMRIAQIDPAAALAAQGHFDAIAVVESAGRIPDAVAMLAEFRSLYPDHELGKGIDMRLAGMYEQTQNWSAAAVEYAGLATSADDVEVRRQSLYRAAEIYLQQDDVNAAIEYFREYAHTYKKPYDLRLEAIHNMDELYQRVGDGEKQRYWLDQKIKLHREMGGEATERATYLAADAQMVFANDERLAYQAIRLTHPLNRSLKRKQKALKQTLKAYERVAGYEVEAFTTASTFEIADLYSALSKSIMTSDRPEDLSALELDQYEILLEEQAFPFEEQAIELHEINMRRAWNGTYDDAVKKSFAELIRLMPGRFNKQDGEADLVAPPVPTPPLHAGSQALFERGVELLKDNNLSAAQVLFQELAESQPELAGPWVNLGHIALAQNDEAQARHSFELALQANPANCDALTQLGVMARKQGEFPLAQQYYQRCIEANPAYANAYLNLGILYELYMGRLPEALAAYNDYQVMLPSPNQQVAGWVMDLERRVAAIARREVEMDMYATFVGFFQEGGPFMYPIAVVLAIGVAIALERYFYLAQQMRINRKDYNALLPLLKQRRVREIVDLTKKSKSPMARIVADGVNKQSTSNDLRRRQDIESAMEEGLLEALPNIERRTPYLATFANIATLLGLLGTIIGLIAAFTAVANADPAEKATLLSQSISIAMNTTAFGLMAAIPLLLIHSMLQSKTSAIVESLEIAVVKFVNLLEGHADAAAKVTGKVGYSKVSMDRVRLRRLKHTEAADLDVTPFMNLMIVLVPVLLLSMVFTHTTVIDLNFPTGQAASGEFDPEAVHLEVAVYADRLVVADGRGGVIKQVPAVDGEHNFAELSLVMQELKRRMPEKEDITVLLQEDTSYQTLVSVMDKVRSYPAVQALDVVQAELFPVISLGDTPAGEQSVAVAAKPSTGKTAGLNLVSLMDIFTILVFFLMVNSSEVEVLQTSSKIKLPDSSSEKQPKNQLMISVDEEDLVVQGRSVAKVADLFGTEDLMIAGLQSELEYQATRRGEIPEGGFEITVIGSSVMSTMMAKVHDFDLPWDNQRSDRKVLKSWMVICLGVLLVVGLPMPFLTLPEVEREELEALPPQLARIVMEQPKPKPPPPPPPKEVEEVKPEVPKEVAKEEVVKPKVEPKVADAKEKASVSGLLAFKDAFADMREAVDVDKLQDTASIQRGSGEAATIDRNLLTSKHSTRSSGVNVAALSRETGGVALSGRQTTKVDAPENVAGTGGVRKQQVADPRSRSIEEIRRVFDTNKGAIFAIYNRTLRSNPALQGEVVLELVIDPNGAVIECKVVASEIADQLMIDKIVNRIRLFNFGERDVKRTTIRYPVHFLPT</sequence>
<reference evidence="22" key="1">
    <citation type="submission" date="2021-02" db="EMBL/GenBank/DDBJ databases">
        <authorList>
            <person name="Dougan E. K."/>
            <person name="Rhodes N."/>
            <person name="Thang M."/>
            <person name="Chan C."/>
        </authorList>
    </citation>
    <scope>NUCLEOTIDE SEQUENCE</scope>
</reference>
<evidence type="ECO:0000256" key="9">
    <source>
        <dbReference type="ARBA" id="ARBA00022692"/>
    </source>
</evidence>
<dbReference type="GO" id="GO:0006950">
    <property type="term" value="P:response to stress"/>
    <property type="evidence" value="ECO:0007669"/>
    <property type="project" value="UniProtKB-ARBA"/>
</dbReference>
<evidence type="ECO:0000256" key="11">
    <source>
        <dbReference type="ARBA" id="ARBA00022827"/>
    </source>
</evidence>
<evidence type="ECO:0000256" key="15">
    <source>
        <dbReference type="ARBA" id="ARBA00031306"/>
    </source>
</evidence>
<keyword evidence="9 20" id="KW-0812">Transmembrane</keyword>
<keyword evidence="6" id="KW-1003">Cell membrane</keyword>
<feature type="repeat" description="TPR" evidence="17">
    <location>
        <begin position="2025"/>
        <end position="2058"/>
    </location>
</feature>
<evidence type="ECO:0000256" key="1">
    <source>
        <dbReference type="ARBA" id="ARBA00001946"/>
    </source>
</evidence>
<keyword evidence="18" id="KW-0175">Coiled coil</keyword>
<dbReference type="InterPro" id="IPR013766">
    <property type="entry name" value="Thioredoxin_domain"/>
</dbReference>
<dbReference type="Gene3D" id="1.25.40.10">
    <property type="entry name" value="Tetratricopeptide repeat domain"/>
    <property type="match status" value="5"/>
</dbReference>
<dbReference type="SUPFAM" id="SSF48452">
    <property type="entry name" value="TPR-like"/>
    <property type="match status" value="5"/>
</dbReference>
<feature type="repeat" description="TPR" evidence="17">
    <location>
        <begin position="2616"/>
        <end position="2649"/>
    </location>
</feature>
<dbReference type="InterPro" id="IPR003374">
    <property type="entry name" value="ApbE-like_sf"/>
</dbReference>
<evidence type="ECO:0000256" key="2">
    <source>
        <dbReference type="ARBA" id="ARBA00004162"/>
    </source>
</evidence>
<evidence type="ECO:0000256" key="12">
    <source>
        <dbReference type="ARBA" id="ARBA00022842"/>
    </source>
</evidence>
<feature type="transmembrane region" description="Helical" evidence="20">
    <location>
        <begin position="2828"/>
        <end position="2851"/>
    </location>
</feature>
<dbReference type="Pfam" id="PF02472">
    <property type="entry name" value="ExbD"/>
    <property type="match status" value="2"/>
</dbReference>
<dbReference type="PROSITE" id="PS51352">
    <property type="entry name" value="THIOREDOXIN_2"/>
    <property type="match status" value="1"/>
</dbReference>
<dbReference type="InterPro" id="IPR011990">
    <property type="entry name" value="TPR-like_helical_dom_sf"/>
</dbReference>
<dbReference type="EMBL" id="CAJNJA010049029">
    <property type="protein sequence ID" value="CAE7835016.1"/>
    <property type="molecule type" value="Genomic_DNA"/>
</dbReference>
<dbReference type="SUPFAM" id="SSF52833">
    <property type="entry name" value="Thioredoxin-like"/>
    <property type="match status" value="1"/>
</dbReference>
<dbReference type="Pfam" id="PF02424">
    <property type="entry name" value="ApbE"/>
    <property type="match status" value="1"/>
</dbReference>
<feature type="repeat" description="TPR" evidence="17">
    <location>
        <begin position="2582"/>
        <end position="2615"/>
    </location>
</feature>
<evidence type="ECO:0000256" key="10">
    <source>
        <dbReference type="ARBA" id="ARBA00022723"/>
    </source>
</evidence>
<dbReference type="CDD" id="cd02966">
    <property type="entry name" value="TlpA_like_family"/>
    <property type="match status" value="1"/>
</dbReference>
<dbReference type="GO" id="GO:0016740">
    <property type="term" value="F:transferase activity"/>
    <property type="evidence" value="ECO:0007669"/>
    <property type="project" value="UniProtKB-KW"/>
</dbReference>
<keyword evidence="8" id="KW-0808">Transferase</keyword>
<evidence type="ECO:0000256" key="13">
    <source>
        <dbReference type="ARBA" id="ARBA00022989"/>
    </source>
</evidence>
<keyword evidence="12" id="KW-0460">Magnesium</keyword>
<dbReference type="InterPro" id="IPR019734">
    <property type="entry name" value="TPR_rpt"/>
</dbReference>
<feature type="domain" description="Thioredoxin" evidence="21">
    <location>
        <begin position="714"/>
        <end position="851"/>
    </location>
</feature>
<dbReference type="InterPro" id="IPR024932">
    <property type="entry name" value="ApbE"/>
</dbReference>
<dbReference type="GO" id="GO:0005886">
    <property type="term" value="C:plasma membrane"/>
    <property type="evidence" value="ECO:0007669"/>
    <property type="project" value="UniProtKB-SubCell"/>
</dbReference>
<evidence type="ECO:0000256" key="7">
    <source>
        <dbReference type="ARBA" id="ARBA00022630"/>
    </source>
</evidence>
<protein>
    <recommendedName>
        <fullName evidence="5">FAD:protein FMN transferase</fullName>
        <ecNumber evidence="4">2.7.1.180</ecNumber>
    </recommendedName>
    <alternativeName>
        <fullName evidence="15">Flavin transferase</fullName>
    </alternativeName>
</protein>
<keyword evidence="11" id="KW-0274">FAD</keyword>
<evidence type="ECO:0000256" key="8">
    <source>
        <dbReference type="ARBA" id="ARBA00022679"/>
    </source>
</evidence>
<dbReference type="Gene3D" id="3.40.30.10">
    <property type="entry name" value="Glutaredoxin"/>
    <property type="match status" value="1"/>
</dbReference>
<dbReference type="InterPro" id="IPR036249">
    <property type="entry name" value="Thioredoxin-like_sf"/>
</dbReference>
<dbReference type="GO" id="GO:0046872">
    <property type="term" value="F:metal ion binding"/>
    <property type="evidence" value="ECO:0007669"/>
    <property type="project" value="UniProtKB-KW"/>
</dbReference>
<feature type="transmembrane region" description="Helical" evidence="20">
    <location>
        <begin position="3256"/>
        <end position="3274"/>
    </location>
</feature>
<dbReference type="Proteomes" id="UP000601435">
    <property type="component" value="Unassembled WGS sequence"/>
</dbReference>
<dbReference type="SMART" id="SM00028">
    <property type="entry name" value="TPR"/>
    <property type="match status" value="11"/>
</dbReference>
<evidence type="ECO:0000313" key="22">
    <source>
        <dbReference type="EMBL" id="CAE7835016.1"/>
    </source>
</evidence>
<dbReference type="EC" id="2.7.1.180" evidence="4"/>
<dbReference type="GO" id="GO:0016209">
    <property type="term" value="F:antioxidant activity"/>
    <property type="evidence" value="ECO:0007669"/>
    <property type="project" value="InterPro"/>
</dbReference>
<dbReference type="SUPFAM" id="SSF56601">
    <property type="entry name" value="beta-lactamase/transpeptidase-like"/>
    <property type="match status" value="1"/>
</dbReference>
<keyword evidence="23" id="KW-1185">Reference proteome</keyword>
<dbReference type="GO" id="GO:0016491">
    <property type="term" value="F:oxidoreductase activity"/>
    <property type="evidence" value="ECO:0007669"/>
    <property type="project" value="InterPro"/>
</dbReference>
<keyword evidence="7" id="KW-0285">Flavoprotein</keyword>
<evidence type="ECO:0000256" key="16">
    <source>
        <dbReference type="ARBA" id="ARBA00048540"/>
    </source>
</evidence>
<feature type="transmembrane region" description="Helical" evidence="20">
    <location>
        <begin position="2871"/>
        <end position="2891"/>
    </location>
</feature>
<feature type="region of interest" description="Disordered" evidence="19">
    <location>
        <begin position="3297"/>
        <end position="3319"/>
    </location>
</feature>
<keyword evidence="13 20" id="KW-1133">Transmembrane helix</keyword>
<dbReference type="Pfam" id="PF13432">
    <property type="entry name" value="TPR_16"/>
    <property type="match status" value="1"/>
</dbReference>
<dbReference type="InterPro" id="IPR001466">
    <property type="entry name" value="Beta-lactam-related"/>
</dbReference>
<dbReference type="PROSITE" id="PS50005">
    <property type="entry name" value="TPR"/>
    <property type="match status" value="3"/>
</dbReference>
<gene>
    <name evidence="22" type="primary">apbE</name>
    <name evidence="22" type="ORF">SNEC2469_LOCUS25051</name>
</gene>
<comment type="cofactor">
    <cofactor evidence="1">
        <name>Mg(2+)</name>
        <dbReference type="ChEBI" id="CHEBI:18420"/>
    </cofactor>
</comment>
<keyword evidence="14 20" id="KW-0472">Membrane</keyword>
<dbReference type="InterPro" id="IPR002898">
    <property type="entry name" value="MotA_ExbB_proton_chnl"/>
</dbReference>
<comment type="catalytic activity">
    <reaction evidence="16">
        <text>L-threonyl-[protein] + FAD = FMN-L-threonyl-[protein] + AMP + H(+)</text>
        <dbReference type="Rhea" id="RHEA:36847"/>
        <dbReference type="Rhea" id="RHEA-COMP:11060"/>
        <dbReference type="Rhea" id="RHEA-COMP:11061"/>
        <dbReference type="ChEBI" id="CHEBI:15378"/>
        <dbReference type="ChEBI" id="CHEBI:30013"/>
        <dbReference type="ChEBI" id="CHEBI:57692"/>
        <dbReference type="ChEBI" id="CHEBI:74257"/>
        <dbReference type="ChEBI" id="CHEBI:456215"/>
        <dbReference type="EC" id="2.7.1.180"/>
    </reaction>
</comment>
<name>A0A812ZPT5_9DINO</name>